<dbReference type="AlphaFoldDB" id="A0A1W1BUS5"/>
<dbReference type="EMBL" id="FPHE01000076">
    <property type="protein sequence ID" value="SFV57266.1"/>
    <property type="molecule type" value="Genomic_DNA"/>
</dbReference>
<dbReference type="SUPFAM" id="SSF53756">
    <property type="entry name" value="UDP-Glycosyltransferase/glycogen phosphorylase"/>
    <property type="match status" value="1"/>
</dbReference>
<organism evidence="1">
    <name type="scientific">hydrothermal vent metagenome</name>
    <dbReference type="NCBI Taxonomy" id="652676"/>
    <lineage>
        <taxon>unclassified sequences</taxon>
        <taxon>metagenomes</taxon>
        <taxon>ecological metagenomes</taxon>
    </lineage>
</organism>
<proteinExistence type="predicted"/>
<accession>A0A1W1BUS5</accession>
<sequence length="222" mass="25981">MVYVEENIENQKLNKIVNAMSNNDLVIFSHTRHFWKEKHFTEEHIKKDGLKGLDKLIIGYSEFIKNNPTAKPLLVFFEYGSDVDASKELIAKLNIDKYVMWLSLMARKDILQLINHSDIVVDALGATMWGGVGWEALASGKIFMQNIVQTDKEYYDEMGHNIPFLMRAKSAIDVEKHLTNFIKNREYYLKKSEDNREWFNKYAGIGLAKEYKEIVKELYFQK</sequence>
<reference evidence="1" key="1">
    <citation type="submission" date="2016-10" db="EMBL/GenBank/DDBJ databases">
        <authorList>
            <person name="de Groot N.N."/>
        </authorList>
    </citation>
    <scope>NUCLEOTIDE SEQUENCE</scope>
</reference>
<dbReference type="Gene3D" id="3.40.50.2000">
    <property type="entry name" value="Glycogen Phosphorylase B"/>
    <property type="match status" value="1"/>
</dbReference>
<name>A0A1W1BUS5_9ZZZZ</name>
<gene>
    <name evidence="1" type="ORF">MNB_SV-12-2014</name>
</gene>
<evidence type="ECO:0000313" key="1">
    <source>
        <dbReference type="EMBL" id="SFV57266.1"/>
    </source>
</evidence>
<protein>
    <submittedName>
        <fullName evidence="1">Uncharacterized protein</fullName>
    </submittedName>
</protein>